<dbReference type="PROSITE" id="PS51257">
    <property type="entry name" value="PROKAR_LIPOPROTEIN"/>
    <property type="match status" value="1"/>
</dbReference>
<evidence type="ECO:0000313" key="2">
    <source>
        <dbReference type="Proteomes" id="UP000249115"/>
    </source>
</evidence>
<dbReference type="Proteomes" id="UP000249115">
    <property type="component" value="Unassembled WGS sequence"/>
</dbReference>
<organism evidence="1 2">
    <name type="scientific">Algoriphagus ratkowskyi</name>
    <dbReference type="NCBI Taxonomy" id="57028"/>
    <lineage>
        <taxon>Bacteria</taxon>
        <taxon>Pseudomonadati</taxon>
        <taxon>Bacteroidota</taxon>
        <taxon>Cytophagia</taxon>
        <taxon>Cytophagales</taxon>
        <taxon>Cyclobacteriaceae</taxon>
        <taxon>Algoriphagus</taxon>
    </lineage>
</organism>
<evidence type="ECO:0008006" key="3">
    <source>
        <dbReference type="Google" id="ProtNLM"/>
    </source>
</evidence>
<dbReference type="AlphaFoldDB" id="A0A2W7R5D1"/>
<reference evidence="1 2" key="1">
    <citation type="submission" date="2018-06" db="EMBL/GenBank/DDBJ databases">
        <title>Genomic Encyclopedia of Archaeal and Bacterial Type Strains, Phase II (KMG-II): from individual species to whole genera.</title>
        <authorList>
            <person name="Goeker M."/>
        </authorList>
    </citation>
    <scope>NUCLEOTIDE SEQUENCE [LARGE SCALE GENOMIC DNA]</scope>
    <source>
        <strain evidence="1 2">DSM 22686</strain>
    </source>
</reference>
<sequence>MKKCLPLFILVMSGCSLFEDTRLVDVKEINGPCTIGLTDGSSVISNGNIEISKTTLTITYRDEANKLWSLVKNDYTSYTCQ</sequence>
<proteinExistence type="predicted"/>
<accession>A0A2W7R5D1</accession>
<name>A0A2W7R5D1_9BACT</name>
<comment type="caution">
    <text evidence="1">The sequence shown here is derived from an EMBL/GenBank/DDBJ whole genome shotgun (WGS) entry which is preliminary data.</text>
</comment>
<evidence type="ECO:0000313" key="1">
    <source>
        <dbReference type="EMBL" id="PZX56038.1"/>
    </source>
</evidence>
<dbReference type="EMBL" id="QKZU01000008">
    <property type="protein sequence ID" value="PZX56038.1"/>
    <property type="molecule type" value="Genomic_DNA"/>
</dbReference>
<protein>
    <recommendedName>
        <fullName evidence="3">Lipoprotein</fullName>
    </recommendedName>
</protein>
<gene>
    <name evidence="1" type="ORF">LV84_02404</name>
</gene>